<feature type="transmembrane region" description="Helical" evidence="1">
    <location>
        <begin position="56"/>
        <end position="76"/>
    </location>
</feature>
<dbReference type="Proteomes" id="UP000246104">
    <property type="component" value="Unassembled WGS sequence"/>
</dbReference>
<dbReference type="Pfam" id="PF01551">
    <property type="entry name" value="Peptidase_M23"/>
    <property type="match status" value="1"/>
</dbReference>
<dbReference type="Pfam" id="PF01476">
    <property type="entry name" value="LysM"/>
    <property type="match status" value="1"/>
</dbReference>
<dbReference type="SUPFAM" id="SSF54106">
    <property type="entry name" value="LysM domain"/>
    <property type="match status" value="1"/>
</dbReference>
<keyword evidence="1" id="KW-0472">Membrane</keyword>
<accession>A0A317JS44</accession>
<reference evidence="3 4" key="1">
    <citation type="submission" date="2018-02" db="EMBL/GenBank/DDBJ databases">
        <title>Genomic Reconstructions from Amazon Rainforest and Pasture Soil Reveal Novel Insights into the Physiology of Candidate Phyla in Tropical Sites.</title>
        <authorList>
            <person name="Kroeger M.E."/>
            <person name="Delmont T."/>
            <person name="Eren A.M."/>
            <person name="Guo J."/>
            <person name="Meyer K.M."/>
            <person name="Khan K."/>
            <person name="Rodrigues J.L.M."/>
            <person name="Bohannan B.J.M."/>
            <person name="Tringe S."/>
            <person name="Borges C.D."/>
            <person name="Tiedje J."/>
            <person name="Tsai S.M."/>
            <person name="Nusslein K."/>
        </authorList>
    </citation>
    <scope>NUCLEOTIDE SEQUENCE [LARGE SCALE GENOMIC DNA]</scope>
    <source>
        <strain evidence="3">Amazon FNV 2010 28 9</strain>
    </source>
</reference>
<dbReference type="InterPro" id="IPR050570">
    <property type="entry name" value="Cell_wall_metabolism_enzyme"/>
</dbReference>
<dbReference type="Gene3D" id="2.70.70.10">
    <property type="entry name" value="Glucose Permease (Domain IIA)"/>
    <property type="match status" value="1"/>
</dbReference>
<keyword evidence="1" id="KW-0812">Transmembrane</keyword>
<dbReference type="PANTHER" id="PTHR21666">
    <property type="entry name" value="PEPTIDASE-RELATED"/>
    <property type="match status" value="1"/>
</dbReference>
<feature type="domain" description="LysM" evidence="2">
    <location>
        <begin position="122"/>
        <end position="167"/>
    </location>
</feature>
<dbReference type="GO" id="GO:0004222">
    <property type="term" value="F:metalloendopeptidase activity"/>
    <property type="evidence" value="ECO:0007669"/>
    <property type="project" value="TreeGrafter"/>
</dbReference>
<dbReference type="InterPro" id="IPR018392">
    <property type="entry name" value="LysM"/>
</dbReference>
<evidence type="ECO:0000256" key="1">
    <source>
        <dbReference type="SAM" id="Phobius"/>
    </source>
</evidence>
<evidence type="ECO:0000313" key="4">
    <source>
        <dbReference type="Proteomes" id="UP000246104"/>
    </source>
</evidence>
<dbReference type="PROSITE" id="PS51782">
    <property type="entry name" value="LYSM"/>
    <property type="match status" value="1"/>
</dbReference>
<dbReference type="InterPro" id="IPR016047">
    <property type="entry name" value="M23ase_b-sheet_dom"/>
</dbReference>
<organism evidence="3 4">
    <name type="scientific">Candidatus Cerribacteria bacterium 'Amazon FNV 2010 28 9'</name>
    <dbReference type="NCBI Taxonomy" id="2081795"/>
    <lineage>
        <taxon>Bacteria</taxon>
        <taxon>Candidatus Cerribacteria</taxon>
    </lineage>
</organism>
<protein>
    <recommendedName>
        <fullName evidence="2">LysM domain-containing protein</fullName>
    </recommendedName>
</protein>
<proteinExistence type="predicted"/>
<name>A0A317JS44_9BACT</name>
<evidence type="ECO:0000259" key="2">
    <source>
        <dbReference type="PROSITE" id="PS51782"/>
    </source>
</evidence>
<sequence length="378" mass="41397">MTSDKPTTAQELSHFFQWARWYGKTRIYTLFSRFEWVKDSAVNPLYKRRGKYARPILHTLTLALLFFGITLGPLIVRNNAEAQNSDATPSSVLMNSSGQDLGGGINTLEGEDVLKYRGGEIYNYTVVSGDTLQSIANKYNLHDIHTITWLNNIGEKDALKPGQVLKILPVDGVLHKVQKGDTICSVAKLYGLISNGEDCNSGGAQPIVDYPFNTFTDDQFDLQVGQYLVVPGGVVQEQQLEQTIIAKQLTPNAGAVTANGQFIWPTQGVITQKFSWYHSGVDIANHIGTPILAADSGKIIVAGWTDNTGYGNRVMIDHGNGYITLYGHMSVISVQVGQTVHRGDVIGLMGSTGRSTGPHCHFEVRKGNVPQDPLAYLQ</sequence>
<comment type="caution">
    <text evidence="3">The sequence shown here is derived from an EMBL/GenBank/DDBJ whole genome shotgun (WGS) entry which is preliminary data.</text>
</comment>
<dbReference type="SUPFAM" id="SSF51261">
    <property type="entry name" value="Duplicated hybrid motif"/>
    <property type="match status" value="1"/>
</dbReference>
<evidence type="ECO:0000313" key="3">
    <source>
        <dbReference type="EMBL" id="PWU22590.1"/>
    </source>
</evidence>
<dbReference type="Gene3D" id="3.10.350.10">
    <property type="entry name" value="LysM domain"/>
    <property type="match status" value="1"/>
</dbReference>
<dbReference type="InterPro" id="IPR036779">
    <property type="entry name" value="LysM_dom_sf"/>
</dbReference>
<dbReference type="CDD" id="cd12797">
    <property type="entry name" value="M23_peptidase"/>
    <property type="match status" value="1"/>
</dbReference>
<dbReference type="PANTHER" id="PTHR21666:SF270">
    <property type="entry name" value="MUREIN HYDROLASE ACTIVATOR ENVC"/>
    <property type="match status" value="1"/>
</dbReference>
<gene>
    <name evidence="3" type="ORF">C5B42_05720</name>
</gene>
<keyword evidence="1" id="KW-1133">Transmembrane helix</keyword>
<dbReference type="AlphaFoldDB" id="A0A317JS44"/>
<dbReference type="CDD" id="cd00118">
    <property type="entry name" value="LysM"/>
    <property type="match status" value="1"/>
</dbReference>
<dbReference type="SMART" id="SM00257">
    <property type="entry name" value="LysM"/>
    <property type="match status" value="1"/>
</dbReference>
<dbReference type="InterPro" id="IPR011055">
    <property type="entry name" value="Dup_hybrid_motif"/>
</dbReference>
<dbReference type="EMBL" id="PSRQ01000061">
    <property type="protein sequence ID" value="PWU22590.1"/>
    <property type="molecule type" value="Genomic_DNA"/>
</dbReference>